<feature type="region of interest" description="Disordered" evidence="1">
    <location>
        <begin position="2037"/>
        <end position="2189"/>
    </location>
</feature>
<feature type="compositionally biased region" description="Basic and acidic residues" evidence="1">
    <location>
        <begin position="2082"/>
        <end position="2095"/>
    </location>
</feature>
<feature type="compositionally biased region" description="Basic and acidic residues" evidence="1">
    <location>
        <begin position="2109"/>
        <end position="2122"/>
    </location>
</feature>
<keyword evidence="2" id="KW-1185">Reference proteome</keyword>
<protein>
    <submittedName>
        <fullName evidence="3">Uncharacterized protein</fullName>
    </submittedName>
</protein>
<reference evidence="2" key="1">
    <citation type="submission" date="2025-05" db="UniProtKB">
        <authorList>
            <consortium name="RefSeq"/>
        </authorList>
    </citation>
    <scope>NUCLEOTIDE SEQUENCE [LARGE SCALE GENOMIC DNA]</scope>
</reference>
<feature type="compositionally biased region" description="Basic and acidic residues" evidence="1">
    <location>
        <begin position="1550"/>
        <end position="1568"/>
    </location>
</feature>
<evidence type="ECO:0000256" key="1">
    <source>
        <dbReference type="SAM" id="MobiDB-lite"/>
    </source>
</evidence>
<evidence type="ECO:0000313" key="2">
    <source>
        <dbReference type="Proteomes" id="UP001652628"/>
    </source>
</evidence>
<feature type="region of interest" description="Disordered" evidence="1">
    <location>
        <begin position="1550"/>
        <end position="1577"/>
    </location>
</feature>
<feature type="region of interest" description="Disordered" evidence="1">
    <location>
        <begin position="1187"/>
        <end position="1207"/>
    </location>
</feature>
<feature type="compositionally biased region" description="Basic and acidic residues" evidence="1">
    <location>
        <begin position="454"/>
        <end position="466"/>
    </location>
</feature>
<feature type="compositionally biased region" description="Basic and acidic residues" evidence="1">
    <location>
        <begin position="680"/>
        <end position="689"/>
    </location>
</feature>
<dbReference type="GeneID" id="108021697"/>
<feature type="compositionally biased region" description="Basic residues" evidence="1">
    <location>
        <begin position="1715"/>
        <end position="1726"/>
    </location>
</feature>
<feature type="region of interest" description="Disordered" evidence="1">
    <location>
        <begin position="642"/>
        <end position="711"/>
    </location>
</feature>
<feature type="compositionally biased region" description="Basic and acidic residues" evidence="1">
    <location>
        <begin position="93"/>
        <end position="112"/>
    </location>
</feature>
<feature type="region of interest" description="Disordered" evidence="1">
    <location>
        <begin position="449"/>
        <end position="522"/>
    </location>
</feature>
<feature type="compositionally biased region" description="Basic and acidic residues" evidence="1">
    <location>
        <begin position="1654"/>
        <end position="1669"/>
    </location>
</feature>
<feature type="region of interest" description="Disordered" evidence="1">
    <location>
        <begin position="1099"/>
        <end position="1128"/>
    </location>
</feature>
<feature type="compositionally biased region" description="Polar residues" evidence="1">
    <location>
        <begin position="1108"/>
        <end position="1122"/>
    </location>
</feature>
<dbReference type="Proteomes" id="UP001652628">
    <property type="component" value="Chromosome 2L"/>
</dbReference>
<feature type="compositionally biased region" description="Basic and acidic residues" evidence="1">
    <location>
        <begin position="2161"/>
        <end position="2183"/>
    </location>
</feature>
<accession>A0ABM4TRD0</accession>
<dbReference type="RefSeq" id="XP_070852512.1">
    <property type="nucleotide sequence ID" value="XM_070996411.1"/>
</dbReference>
<feature type="region of interest" description="Disordered" evidence="1">
    <location>
        <begin position="90"/>
        <end position="158"/>
    </location>
</feature>
<feature type="region of interest" description="Disordered" evidence="1">
    <location>
        <begin position="333"/>
        <end position="399"/>
    </location>
</feature>
<feature type="compositionally biased region" description="Polar residues" evidence="1">
    <location>
        <begin position="467"/>
        <end position="489"/>
    </location>
</feature>
<organism evidence="2 3">
    <name type="scientific">Drosophila suzukii</name>
    <name type="common">Spotted-wing drosophila fruit fly</name>
    <dbReference type="NCBI Taxonomy" id="28584"/>
    <lineage>
        <taxon>Eukaryota</taxon>
        <taxon>Metazoa</taxon>
        <taxon>Ecdysozoa</taxon>
        <taxon>Arthropoda</taxon>
        <taxon>Hexapoda</taxon>
        <taxon>Insecta</taxon>
        <taxon>Pterygota</taxon>
        <taxon>Neoptera</taxon>
        <taxon>Endopterygota</taxon>
        <taxon>Diptera</taxon>
        <taxon>Brachycera</taxon>
        <taxon>Muscomorpha</taxon>
        <taxon>Ephydroidea</taxon>
        <taxon>Drosophilidae</taxon>
        <taxon>Drosophila</taxon>
        <taxon>Sophophora</taxon>
    </lineage>
</organism>
<sequence>MTGLTRRRRTAQQILLRRALNKSVSRDHATTELVRNQGDGVETPFLSSDLQHTSRIKERSSSRVVRKLHRILAANPFRLLGERKTAGKLPQCELKKQDSRSWRKLKPSDDKPTLSGHSLKPNDHSRGSTRSRHSSSTYPSTWQLNLSRAKEEPKENSNGSLEEIINCSILNRTPYDHKLNTPLKSDNFYQCAINKKARRRSRKTKVVSGECNKRNPSEEENVQLSGLFQRLKDRVYSGEEFKQVRRICRNSSKTSGNSRISFDCKKNCSGRSYKNYGGYSPSETDTEMPAEYQPKLQSRSDYLNKIERISKPPSGLKKKWSLKLPSNTEIQQYMDNPAVDQPKYNSQNREARKKISHCYCTKGKRNGNQKPRSKRRGQNNSNFSNDSILGNPKYGDKIPSQASLLSSEKFSQRFNDIEGEDNLSQREFGTSNVYQQNVVSYGKNTSNVYQSNKYESKRHPYSDRGEYSSNDSDNPKTRTSADYNQTDKGSYNARKLKSSKYRKAGDQRTTPSFSSKDPSLGSLKMANAEEAGRVKNSGPKFVEAITQTSELVITYRNSSEMTYNAEQPKKMQNKVVRSNLGTSNQENFKQVQSGKTPKSKESQQDKAPLSKPNGLSKVQSNSLIIELHEQYGVVQSSQVELESPQESYQSQVNSARSNIGTPNQEYIKKVKSGKATPKNEQPRQMERKPSKPSIQSNQSKPKSKPTGLSLMPSRSFINLSEEKQHRLVKSSSSELIAPEVTAPKTKKVIRTRKRKRSRCCSCCSRCSTPKRSIKKPNASDKTKSPMCENCQCKIPATKSKEGISKLSTSNGNCDVRELLDILQKTVAGLEKQMNNRKGFKTSKNTKSKSKLNDVRAQHFSYPQDNYNSERNRFDEGMATFRNQQYSSTTPTNAERARNVYQTADYSDRTFGFDGGNSSNIFRTNSYTGFRGPKSSSYGASPNSVEISATTYQNNPIQRTVMPENESFNKGLGPPSLNNEASLNYSQPSANNYHNNTFEREPFPQNDRFNNGFNAVNDEVPYRNEEPYRKNEYDYPKEISERKSQPYRNQEPFKEPIGITNETNGQTMGYYNNQSFNQPLIRECLCTRNNPQMEVYDQNPFARKPMTDSAYSQASKGTTNSGRPNPKEICRGPEFCPYRSMYNADDGQRNRGPVTFQDVHPDIPDTESRVQKPLQICDNSICPYASQNSKSWNSPSPPISNKTQPYPTEIDSSKCDPECVYEQSINSGSCKGPEYCPYPNNRGVVTFEDSNRSRNYQDPSTGQEDMQYSTLRENPIYPLSNRTQSYPRENDLAGADIDCFCDQEERHIPFQKGGTANNSEDFCGIPCCPENNTFNNVSIRTEKRQTYPDFPEQDPLYRSSNKHQNKKALYQQELRECPGRQVLLEHSNDQICPSRPVENVNYAENQTYFDDPRHQRFKESYGAEECLLTCPTRLKCSYQDDKSRGGPRITVVSSNRREEKDIRTNNNKQSYLAANDLEPCLSSKCPNRLYRVANKENFCNNRECPEKRLKSNKKAKQGYQNDTHNDLCENPNCPDKIPTNKERYTVNKSLNDNKKWKRERQTQLEKNTEDVDSQDSCPEDCPNRGYFKNLNNRNKQPTEYWKTCENPKCPDRSKRLSNKENSRKDSKSPEKRIRCTTQRYENAYDNSESPIKNRTNRDRNKYPTDNDHYNRIGSKRKYDQQLCENPKCPDKKSNHKKRNENGYAALDSQKVSSDRRSRRSTGQRKSPKSICPDPDCPERKEKDNDTQYEKDPDVNLTNGYDRQRYRLNNDINNGKPENGFKVCDNPNCPDKLREVGNRKNYDDNHYEKELCENPHCPDKLNKSSKGEKYSMDIEIGPNDTDFCSMDCPERYRVLFTDLRRCKNKQNKTSRQSSGRADIYDDDHIRTKSCIACKRYVPLERDRQAINNYCNPRRSEAAKTESVESLVRAICIRPGKQAPIFVRNRHNPLVTDPIFNSYDKHILKNFEKYKEENKLRKCIEDCPFINRKNISQKSSSDCSCEIEPQEYISPCDCQRDEIVEYEDTKKSKSKVSFFGCCTKSPKDESKSEPEPQRKIEPTQKEKTGPIEKTESKSSGFSCFKRKEKPPQEKTKPKEKAASKSSGFSCFKRKEKVPQEKLKPKEKTQSKSSGFTYLTKKEKVPQEEPKPKGKAPGSTKSSGFLCFKKTEKQPQEDKREKGKDTSEKQSKRSGFFSWYRKSDTPKEYRLKIEEIPSTPDCTCRSESPPKGEEVPMLQPGVPFRCPCAPDDIDDGEVKVLYDSSFRFQKESCSCAEVPKTIYCHNNPQNSGQDTSDWYASSRPSSVISCHQNIEEQEIPYCPCASANGFYKIVR</sequence>
<proteinExistence type="predicted"/>
<feature type="region of interest" description="Disordered" evidence="1">
    <location>
        <begin position="1509"/>
        <end position="1533"/>
    </location>
</feature>
<feature type="compositionally biased region" description="Polar residues" evidence="1">
    <location>
        <begin position="1634"/>
        <end position="1652"/>
    </location>
</feature>
<feature type="compositionally biased region" description="Basic and acidic residues" evidence="1">
    <location>
        <begin position="2132"/>
        <end position="2144"/>
    </location>
</feature>
<feature type="compositionally biased region" description="Basic and acidic residues" evidence="1">
    <location>
        <begin position="2038"/>
        <end position="2069"/>
    </location>
</feature>
<feature type="region of interest" description="Disordered" evidence="1">
    <location>
        <begin position="580"/>
        <end position="616"/>
    </location>
</feature>
<feature type="compositionally biased region" description="Polar residues" evidence="1">
    <location>
        <begin position="580"/>
        <end position="596"/>
    </location>
</feature>
<gene>
    <name evidence="3" type="primary">LOC108021697</name>
</gene>
<reference evidence="3" key="2">
    <citation type="submission" date="2025-08" db="UniProtKB">
        <authorList>
            <consortium name="RefSeq"/>
        </authorList>
    </citation>
    <scope>IDENTIFICATION</scope>
</reference>
<feature type="region of interest" description="Disordered" evidence="1">
    <location>
        <begin position="1609"/>
        <end position="1761"/>
    </location>
</feature>
<feature type="compositionally biased region" description="Polar residues" evidence="1">
    <location>
        <begin position="642"/>
        <end position="664"/>
    </location>
</feature>
<feature type="compositionally biased region" description="Polar residues" evidence="1">
    <location>
        <begin position="1187"/>
        <end position="1205"/>
    </location>
</feature>
<feature type="compositionally biased region" description="Basic and acidic residues" evidence="1">
    <location>
        <begin position="1609"/>
        <end position="1632"/>
    </location>
</feature>
<feature type="compositionally biased region" description="Basic and acidic residues" evidence="1">
    <location>
        <begin position="1735"/>
        <end position="1752"/>
    </location>
</feature>
<name>A0ABM4TRD0_DROSZ</name>
<evidence type="ECO:0000313" key="3">
    <source>
        <dbReference type="RefSeq" id="XP_070852512.1"/>
    </source>
</evidence>
<feature type="compositionally biased region" description="Polar residues" evidence="1">
    <location>
        <begin position="378"/>
        <end position="388"/>
    </location>
</feature>
<feature type="compositionally biased region" description="Basic residues" evidence="1">
    <location>
        <begin position="351"/>
        <end position="377"/>
    </location>
</feature>
<feature type="compositionally biased region" description="Polar residues" evidence="1">
    <location>
        <begin position="507"/>
        <end position="517"/>
    </location>
</feature>